<organism evidence="2">
    <name type="scientific">Arundo donax</name>
    <name type="common">Giant reed</name>
    <name type="synonym">Donax arundinaceus</name>
    <dbReference type="NCBI Taxonomy" id="35708"/>
    <lineage>
        <taxon>Eukaryota</taxon>
        <taxon>Viridiplantae</taxon>
        <taxon>Streptophyta</taxon>
        <taxon>Embryophyta</taxon>
        <taxon>Tracheophyta</taxon>
        <taxon>Spermatophyta</taxon>
        <taxon>Magnoliopsida</taxon>
        <taxon>Liliopsida</taxon>
        <taxon>Poales</taxon>
        <taxon>Poaceae</taxon>
        <taxon>PACMAD clade</taxon>
        <taxon>Arundinoideae</taxon>
        <taxon>Arundineae</taxon>
        <taxon>Arundo</taxon>
    </lineage>
</organism>
<keyword evidence="1" id="KW-0472">Membrane</keyword>
<name>A0A0A8Z8S3_ARUDO</name>
<keyword evidence="1" id="KW-0812">Transmembrane</keyword>
<dbReference type="EMBL" id="GBRH01263827">
    <property type="protein sequence ID" value="JAD34068.1"/>
    <property type="molecule type" value="Transcribed_RNA"/>
</dbReference>
<protein>
    <submittedName>
        <fullName evidence="2">Uncharacterized protein</fullName>
    </submittedName>
</protein>
<keyword evidence="1" id="KW-1133">Transmembrane helix</keyword>
<evidence type="ECO:0000256" key="1">
    <source>
        <dbReference type="SAM" id="Phobius"/>
    </source>
</evidence>
<sequence>MSEYYRLYGFIITSPYCSFDLRSTRFCFLRASIMLVLTSLWLCGFVVTMIA</sequence>
<feature type="transmembrane region" description="Helical" evidence="1">
    <location>
        <begin position="28"/>
        <end position="50"/>
    </location>
</feature>
<reference evidence="2" key="2">
    <citation type="journal article" date="2015" name="Data Brief">
        <title>Shoot transcriptome of the giant reed, Arundo donax.</title>
        <authorList>
            <person name="Barrero R.A."/>
            <person name="Guerrero F.D."/>
            <person name="Moolhuijzen P."/>
            <person name="Goolsby J.A."/>
            <person name="Tidwell J."/>
            <person name="Bellgard S.E."/>
            <person name="Bellgard M.I."/>
        </authorList>
    </citation>
    <scope>NUCLEOTIDE SEQUENCE</scope>
    <source>
        <tissue evidence="2">Shoot tissue taken approximately 20 cm above the soil surface</tissue>
    </source>
</reference>
<dbReference type="AlphaFoldDB" id="A0A0A8Z8S3"/>
<proteinExistence type="predicted"/>
<reference evidence="2" key="1">
    <citation type="submission" date="2014-09" db="EMBL/GenBank/DDBJ databases">
        <authorList>
            <person name="Magalhaes I.L.F."/>
            <person name="Oliveira U."/>
            <person name="Santos F.R."/>
            <person name="Vidigal T.H.D.A."/>
            <person name="Brescovit A.D."/>
            <person name="Santos A.J."/>
        </authorList>
    </citation>
    <scope>NUCLEOTIDE SEQUENCE</scope>
    <source>
        <tissue evidence="2">Shoot tissue taken approximately 20 cm above the soil surface</tissue>
    </source>
</reference>
<accession>A0A0A8Z8S3</accession>
<evidence type="ECO:0000313" key="2">
    <source>
        <dbReference type="EMBL" id="JAD34068.1"/>
    </source>
</evidence>